<keyword evidence="4 6" id="KW-0472">Membrane</keyword>
<gene>
    <name evidence="7" type="ORF">BN1204_061610</name>
</gene>
<feature type="region of interest" description="Disordered" evidence="5">
    <location>
        <begin position="242"/>
        <end position="269"/>
    </location>
</feature>
<feature type="transmembrane region" description="Helical" evidence="6">
    <location>
        <begin position="315"/>
        <end position="336"/>
    </location>
</feature>
<feature type="compositionally biased region" description="Pro residues" evidence="5">
    <location>
        <begin position="154"/>
        <end position="168"/>
    </location>
</feature>
<accession>A0A0F7UKI6</accession>
<feature type="compositionally biased region" description="Low complexity" evidence="5">
    <location>
        <begin position="169"/>
        <end position="220"/>
    </location>
</feature>
<feature type="transmembrane region" description="Helical" evidence="6">
    <location>
        <begin position="93"/>
        <end position="114"/>
    </location>
</feature>
<evidence type="ECO:0000256" key="3">
    <source>
        <dbReference type="ARBA" id="ARBA00022737"/>
    </source>
</evidence>
<protein>
    <submittedName>
        <fullName evidence="7">Mitochondrial carrier domain-containing protein,putative</fullName>
    </submittedName>
</protein>
<evidence type="ECO:0000256" key="1">
    <source>
        <dbReference type="ARBA" id="ARBA00004370"/>
    </source>
</evidence>
<feature type="region of interest" description="Disordered" evidence="5">
    <location>
        <begin position="558"/>
        <end position="604"/>
    </location>
</feature>
<evidence type="ECO:0000256" key="4">
    <source>
        <dbReference type="ARBA" id="ARBA00023136"/>
    </source>
</evidence>
<feature type="compositionally biased region" description="Basic and acidic residues" evidence="5">
    <location>
        <begin position="558"/>
        <end position="585"/>
    </location>
</feature>
<dbReference type="SUPFAM" id="SSF103506">
    <property type="entry name" value="Mitochondrial carrier"/>
    <property type="match status" value="1"/>
</dbReference>
<reference evidence="7" key="1">
    <citation type="journal article" date="2015" name="PLoS ONE">
        <title>Comprehensive Evaluation of Toxoplasma gondii VEG and Neospora caninum LIV Genomes with Tachyzoite Stage Transcriptome and Proteome Defines Novel Transcript Features.</title>
        <authorList>
            <person name="Ramaprasad A."/>
            <person name="Mourier T."/>
            <person name="Naeem R."/>
            <person name="Malas T.B."/>
            <person name="Moussa E."/>
            <person name="Panigrahi A."/>
            <person name="Vermont S.J."/>
            <person name="Otto T.D."/>
            <person name="Wastling J."/>
            <person name="Pain A."/>
        </authorList>
    </citation>
    <scope>NUCLEOTIDE SEQUENCE</scope>
    <source>
        <strain evidence="7">Liverpool</strain>
    </source>
</reference>
<feature type="region of interest" description="Disordered" evidence="5">
    <location>
        <begin position="1"/>
        <end position="31"/>
    </location>
</feature>
<sequence>MRDIAGKRKRLSFASSATSRRPVASPDGESGAVHARATWNSAFLPWVRFSERRLFSFGPSLCASPTRYDQLVAAFKARHKGRKDKEKRKVSEGLLLSLATVAHGGTAAVNRFLLAPFDQVKILRQVTPLPQSSPSPPSSLSSYSSASLSYSPSSSPPSSPSPSSPSPSSPSSSISPSVSRFSSSVTSPSLSSSSASSSRIVPSSSGGEVPSPRSSSLPCCSSSPASSSVSSASSQAAALASAKSSSTVNRGTPSPPASPASPTCPSAVRSSSLNSSSFSASSSSPRGACSGSAVHTPAAPSGGPSVSRFLFFSSFWWGCSAPVCASIAASSIRLALYQRTRLLFFSRGEETYTDTQRYLRQVGCMSLCAFAALAVCYPLDVAHTAACVLEGLSGEQQAKGGSFTSGFAETPPRGRWRLFSFHGDAERENARNRRRIRPLRVMFQLYRVGGTRSRGSNAEVCLARLSQRPRGRRKERPVGRKKTGRRVRKRGTNVSGLVQFNQGFRLLYSGFGLCVVTLVPFTFLTGFLHSKFHALLLSLHCGEACAAAAPAPRFVAERQEKRDEDKNEEGVCKSETRETEAREDRQDEEEGRRGRKARGEKGEREACEEQCGEKQCEGGEEKQERQELPRWREAATAAFAAGLCAQLATYPLDTLRRRQQYVAICRALSPTTAPVSPSSSAVSIHSTTRVSPFCHLFGFSRASRFFPKPCAGVFRGVGVLLARALPECAISVSVYSFLMGRLPSFAYH</sequence>
<dbReference type="PANTHER" id="PTHR24089">
    <property type="entry name" value="SOLUTE CARRIER FAMILY 25"/>
    <property type="match status" value="1"/>
</dbReference>
<evidence type="ECO:0000313" key="7">
    <source>
        <dbReference type="EMBL" id="CEL70478.1"/>
    </source>
</evidence>
<evidence type="ECO:0000256" key="2">
    <source>
        <dbReference type="ARBA" id="ARBA00022692"/>
    </source>
</evidence>
<keyword evidence="2 6" id="KW-0812">Transmembrane</keyword>
<feature type="region of interest" description="Disordered" evidence="5">
    <location>
        <begin position="151"/>
        <end position="220"/>
    </location>
</feature>
<feature type="compositionally biased region" description="Low complexity" evidence="5">
    <location>
        <begin position="260"/>
        <end position="269"/>
    </location>
</feature>
<feature type="region of interest" description="Disordered" evidence="5">
    <location>
        <begin position="468"/>
        <end position="487"/>
    </location>
</feature>
<name>A0A0F7UKI6_NEOCL</name>
<dbReference type="Gene3D" id="1.50.40.10">
    <property type="entry name" value="Mitochondrial carrier domain"/>
    <property type="match status" value="2"/>
</dbReference>
<dbReference type="EMBL" id="LN714487">
    <property type="protein sequence ID" value="CEL70478.1"/>
    <property type="molecule type" value="Genomic_DNA"/>
</dbReference>
<organism evidence="7">
    <name type="scientific">Neospora caninum (strain Liverpool)</name>
    <dbReference type="NCBI Taxonomy" id="572307"/>
    <lineage>
        <taxon>Eukaryota</taxon>
        <taxon>Sar</taxon>
        <taxon>Alveolata</taxon>
        <taxon>Apicomplexa</taxon>
        <taxon>Conoidasida</taxon>
        <taxon>Coccidia</taxon>
        <taxon>Eucoccidiorida</taxon>
        <taxon>Eimeriorina</taxon>
        <taxon>Sarcocystidae</taxon>
        <taxon>Neospora</taxon>
    </lineage>
</organism>
<keyword evidence="3" id="KW-0677">Repeat</keyword>
<comment type="subcellular location">
    <subcellularLocation>
        <location evidence="1">Membrane</location>
    </subcellularLocation>
</comment>
<evidence type="ECO:0000256" key="5">
    <source>
        <dbReference type="SAM" id="MobiDB-lite"/>
    </source>
</evidence>
<feature type="transmembrane region" description="Helical" evidence="6">
    <location>
        <begin position="506"/>
        <end position="528"/>
    </location>
</feature>
<dbReference type="GO" id="GO:0016020">
    <property type="term" value="C:membrane"/>
    <property type="evidence" value="ECO:0007669"/>
    <property type="project" value="UniProtKB-SubCell"/>
</dbReference>
<proteinExistence type="predicted"/>
<evidence type="ECO:0000256" key="6">
    <source>
        <dbReference type="SAM" id="Phobius"/>
    </source>
</evidence>
<keyword evidence="6" id="KW-1133">Transmembrane helix</keyword>
<dbReference type="AlphaFoldDB" id="A0A0F7UKI6"/>
<dbReference type="InterPro" id="IPR023395">
    <property type="entry name" value="MCP_dom_sf"/>
</dbReference>